<protein>
    <recommendedName>
        <fullName evidence="3">Ricin B lectin domain-containing protein</fullName>
    </recommendedName>
</protein>
<reference evidence="1" key="1">
    <citation type="submission" date="2021-01" db="EMBL/GenBank/DDBJ databases">
        <authorList>
            <person name="Kaushik A."/>
        </authorList>
    </citation>
    <scope>NUCLEOTIDE SEQUENCE</scope>
    <source>
        <strain evidence="1">AG6-10EEA</strain>
    </source>
</reference>
<accession>A0A8H3GZW8</accession>
<dbReference type="EMBL" id="CAJMXA010002041">
    <property type="protein sequence ID" value="CAE6474732.1"/>
    <property type="molecule type" value="Genomic_DNA"/>
</dbReference>
<organism evidence="1 2">
    <name type="scientific">Rhizoctonia solani</name>
    <dbReference type="NCBI Taxonomy" id="456999"/>
    <lineage>
        <taxon>Eukaryota</taxon>
        <taxon>Fungi</taxon>
        <taxon>Dikarya</taxon>
        <taxon>Basidiomycota</taxon>
        <taxon>Agaricomycotina</taxon>
        <taxon>Agaricomycetes</taxon>
        <taxon>Cantharellales</taxon>
        <taxon>Ceratobasidiaceae</taxon>
        <taxon>Rhizoctonia</taxon>
    </lineage>
</organism>
<dbReference type="Gene3D" id="2.80.10.50">
    <property type="match status" value="1"/>
</dbReference>
<evidence type="ECO:0000313" key="1">
    <source>
        <dbReference type="EMBL" id="CAE6474732.1"/>
    </source>
</evidence>
<dbReference type="InterPro" id="IPR035992">
    <property type="entry name" value="Ricin_B-like_lectins"/>
</dbReference>
<dbReference type="AlphaFoldDB" id="A0A8H3GZW8"/>
<evidence type="ECO:0008006" key="3">
    <source>
        <dbReference type="Google" id="ProtNLM"/>
    </source>
</evidence>
<dbReference type="SUPFAM" id="SSF50370">
    <property type="entry name" value="Ricin B-like lectins"/>
    <property type="match status" value="1"/>
</dbReference>
<dbReference type="CDD" id="cd23714">
    <property type="entry name" value="beta-trefoil_Ricin_MtaL"/>
    <property type="match status" value="1"/>
</dbReference>
<evidence type="ECO:0000313" key="2">
    <source>
        <dbReference type="Proteomes" id="UP000663853"/>
    </source>
</evidence>
<dbReference type="Proteomes" id="UP000663853">
    <property type="component" value="Unassembled WGS sequence"/>
</dbReference>
<gene>
    <name evidence="1" type="ORF">RDB_LOCUS79670</name>
</gene>
<proteinExistence type="predicted"/>
<comment type="caution">
    <text evidence="1">The sequence shown here is derived from an EMBL/GenBank/DDBJ whole genome shotgun (WGS) entry which is preliminary data.</text>
</comment>
<sequence>MAIREGRYFIQSADDKGDFVGTGPVPRVWPPFPSPLKHLPENWKDVFEIKSLGDKYTITHKTLGLHVGYDDDNLVRLIRMGGVPQPWCIEKTGHGAYCIKHPDSNKCWTTTQEDYGPMIKLEGESGAPSQGWRLELYEDY</sequence>
<name>A0A8H3GZW8_9AGAM</name>